<feature type="chain" id="PRO_5002434790" description="Secreted protein" evidence="1">
    <location>
        <begin position="24"/>
        <end position="75"/>
    </location>
</feature>
<feature type="signal peptide" evidence="1">
    <location>
        <begin position="1"/>
        <end position="23"/>
    </location>
</feature>
<protein>
    <recommendedName>
        <fullName evidence="3">Secreted protein</fullName>
    </recommendedName>
</protein>
<name>A0A0E9WEY1_ANGAN</name>
<organism evidence="2">
    <name type="scientific">Anguilla anguilla</name>
    <name type="common">European freshwater eel</name>
    <name type="synonym">Muraena anguilla</name>
    <dbReference type="NCBI Taxonomy" id="7936"/>
    <lineage>
        <taxon>Eukaryota</taxon>
        <taxon>Metazoa</taxon>
        <taxon>Chordata</taxon>
        <taxon>Craniata</taxon>
        <taxon>Vertebrata</taxon>
        <taxon>Euteleostomi</taxon>
        <taxon>Actinopterygii</taxon>
        <taxon>Neopterygii</taxon>
        <taxon>Teleostei</taxon>
        <taxon>Anguilliformes</taxon>
        <taxon>Anguillidae</taxon>
        <taxon>Anguilla</taxon>
    </lineage>
</organism>
<dbReference type="AlphaFoldDB" id="A0A0E9WEY1"/>
<reference evidence="2" key="1">
    <citation type="submission" date="2014-11" db="EMBL/GenBank/DDBJ databases">
        <authorList>
            <person name="Amaro Gonzalez C."/>
        </authorList>
    </citation>
    <scope>NUCLEOTIDE SEQUENCE</scope>
</reference>
<accession>A0A0E9WEY1</accession>
<sequence length="75" mass="8382">MWGTTQKWAPSATWLPRFWTTLSRWTALSPTRGWTSGPSGWCCGRSPGGPLAMELWRTTSPPSMTWCPVTPALRT</sequence>
<proteinExistence type="predicted"/>
<dbReference type="EMBL" id="GBXM01019633">
    <property type="protein sequence ID" value="JAH88944.1"/>
    <property type="molecule type" value="Transcribed_RNA"/>
</dbReference>
<keyword evidence="1" id="KW-0732">Signal</keyword>
<evidence type="ECO:0008006" key="3">
    <source>
        <dbReference type="Google" id="ProtNLM"/>
    </source>
</evidence>
<evidence type="ECO:0000256" key="1">
    <source>
        <dbReference type="SAM" id="SignalP"/>
    </source>
</evidence>
<evidence type="ECO:0000313" key="2">
    <source>
        <dbReference type="EMBL" id="JAH88944.1"/>
    </source>
</evidence>
<reference evidence="2" key="2">
    <citation type="journal article" date="2015" name="Fish Shellfish Immunol.">
        <title>Early steps in the European eel (Anguilla anguilla)-Vibrio vulnificus interaction in the gills: Role of the RtxA13 toxin.</title>
        <authorList>
            <person name="Callol A."/>
            <person name="Pajuelo D."/>
            <person name="Ebbesson L."/>
            <person name="Teles M."/>
            <person name="MacKenzie S."/>
            <person name="Amaro C."/>
        </authorList>
    </citation>
    <scope>NUCLEOTIDE SEQUENCE</scope>
</reference>